<keyword evidence="6 10" id="KW-0175">Coiled coil</keyword>
<dbReference type="Pfam" id="PF05739">
    <property type="entry name" value="SNARE"/>
    <property type="match status" value="1"/>
</dbReference>
<feature type="coiled-coil region" evidence="10">
    <location>
        <begin position="41"/>
        <end position="75"/>
    </location>
</feature>
<dbReference type="FunCoup" id="A0A3Q7ICD1">
    <property type="interactions" value="58"/>
</dbReference>
<evidence type="ECO:0000256" key="9">
    <source>
        <dbReference type="RuleBase" id="RU003858"/>
    </source>
</evidence>
<keyword evidence="3" id="KW-0677">Repeat</keyword>
<dbReference type="Pfam" id="PF20431">
    <property type="entry name" value="E_motif"/>
    <property type="match status" value="1"/>
</dbReference>
<dbReference type="SMR" id="A0A3Q7ICD1"/>
<dbReference type="GO" id="GO:0006886">
    <property type="term" value="P:intracellular protein transport"/>
    <property type="evidence" value="ECO:0007669"/>
    <property type="project" value="InterPro"/>
</dbReference>
<dbReference type="PANTHER" id="PTHR47926">
    <property type="entry name" value="PENTATRICOPEPTIDE REPEAT-CONTAINING PROTEIN"/>
    <property type="match status" value="1"/>
</dbReference>
<evidence type="ECO:0000256" key="7">
    <source>
        <dbReference type="ARBA" id="ARBA00061659"/>
    </source>
</evidence>
<protein>
    <recommendedName>
        <fullName evidence="11">t-SNARE coiled-coil homology domain-containing protein</fullName>
    </recommendedName>
</protein>
<dbReference type="SUPFAM" id="SSF48452">
    <property type="entry name" value="TPR-like"/>
    <property type="match status" value="1"/>
</dbReference>
<dbReference type="Pfam" id="PF01535">
    <property type="entry name" value="PPR"/>
    <property type="match status" value="4"/>
</dbReference>
<comment type="similarity">
    <text evidence="1 9">Belongs to the syntaxin family.</text>
</comment>
<dbReference type="EnsemblPlants" id="Solyc10g008570.3.1">
    <property type="protein sequence ID" value="Solyc10g008570.3.1"/>
    <property type="gene ID" value="Solyc10g008570.3"/>
</dbReference>
<dbReference type="GO" id="GO:0009451">
    <property type="term" value="P:RNA modification"/>
    <property type="evidence" value="ECO:0007669"/>
    <property type="project" value="InterPro"/>
</dbReference>
<feature type="repeat" description="PPR" evidence="8">
    <location>
        <begin position="694"/>
        <end position="728"/>
    </location>
</feature>
<dbReference type="GO" id="GO:0016020">
    <property type="term" value="C:membrane"/>
    <property type="evidence" value="ECO:0007669"/>
    <property type="project" value="InterPro"/>
</dbReference>
<dbReference type="FunFam" id="1.25.40.10:FF:001535">
    <property type="entry name" value="Putative pentatricopeptide repeat-containing protein, mitochondrial"/>
    <property type="match status" value="1"/>
</dbReference>
<evidence type="ECO:0000313" key="12">
    <source>
        <dbReference type="EnsemblPlants" id="Solyc10g008570.3.1"/>
    </source>
</evidence>
<dbReference type="Gene3D" id="1.20.5.110">
    <property type="match status" value="1"/>
</dbReference>
<dbReference type="NCBIfam" id="TIGR00756">
    <property type="entry name" value="PPR"/>
    <property type="match status" value="3"/>
</dbReference>
<evidence type="ECO:0000313" key="13">
    <source>
        <dbReference type="Proteomes" id="UP000004994"/>
    </source>
</evidence>
<evidence type="ECO:0000256" key="10">
    <source>
        <dbReference type="SAM" id="Coils"/>
    </source>
</evidence>
<evidence type="ECO:0000256" key="8">
    <source>
        <dbReference type="PROSITE-ProRule" id="PRU00708"/>
    </source>
</evidence>
<organism evidence="12">
    <name type="scientific">Solanum lycopersicum</name>
    <name type="common">Tomato</name>
    <name type="synonym">Lycopersicon esculentum</name>
    <dbReference type="NCBI Taxonomy" id="4081"/>
    <lineage>
        <taxon>Eukaryota</taxon>
        <taxon>Viridiplantae</taxon>
        <taxon>Streptophyta</taxon>
        <taxon>Embryophyta</taxon>
        <taxon>Tracheophyta</taxon>
        <taxon>Spermatophyta</taxon>
        <taxon>Magnoliopsida</taxon>
        <taxon>eudicotyledons</taxon>
        <taxon>Gunneridae</taxon>
        <taxon>Pentapetalae</taxon>
        <taxon>asterids</taxon>
        <taxon>lamiids</taxon>
        <taxon>Solanales</taxon>
        <taxon>Solanaceae</taxon>
        <taxon>Solanoideae</taxon>
        <taxon>Solaneae</taxon>
        <taxon>Solanum</taxon>
        <taxon>Solanum subgen. Lycopersicon</taxon>
    </lineage>
</organism>
<dbReference type="Pfam" id="PF00804">
    <property type="entry name" value="Syntaxin"/>
    <property type="match status" value="1"/>
</dbReference>
<dbReference type="PROSITE" id="PS51375">
    <property type="entry name" value="PPR"/>
    <property type="match status" value="3"/>
</dbReference>
<dbReference type="PROSITE" id="PS00914">
    <property type="entry name" value="SYNTAXIN"/>
    <property type="match status" value="1"/>
</dbReference>
<dbReference type="GO" id="GO:0003723">
    <property type="term" value="F:RNA binding"/>
    <property type="evidence" value="ECO:0007669"/>
    <property type="project" value="InterPro"/>
</dbReference>
<dbReference type="Gramene" id="Solyc10g008570.3.1">
    <property type="protein sequence ID" value="Solyc10g008570.3.1"/>
    <property type="gene ID" value="Solyc10g008570.3"/>
</dbReference>
<keyword evidence="2" id="KW-0813">Transport</keyword>
<keyword evidence="5" id="KW-0007">Acetylation</keyword>
<evidence type="ECO:0000256" key="3">
    <source>
        <dbReference type="ARBA" id="ARBA00022737"/>
    </source>
</evidence>
<dbReference type="InParanoid" id="A0A3Q7ICD1"/>
<evidence type="ECO:0000256" key="5">
    <source>
        <dbReference type="ARBA" id="ARBA00022990"/>
    </source>
</evidence>
<dbReference type="InterPro" id="IPR011990">
    <property type="entry name" value="TPR-like_helical_dom_sf"/>
</dbReference>
<dbReference type="InterPro" id="IPR006011">
    <property type="entry name" value="Syntaxin_N"/>
</dbReference>
<dbReference type="SUPFAM" id="SSF47661">
    <property type="entry name" value="t-snare proteins"/>
    <property type="match status" value="1"/>
</dbReference>
<dbReference type="FunFam" id="1.20.5.110:FF:000008">
    <property type="entry name" value="Syntaxin 132"/>
    <property type="match status" value="1"/>
</dbReference>
<accession>A0A3Q7ICD1</accession>
<reference evidence="12" key="1">
    <citation type="journal article" date="2012" name="Nature">
        <title>The tomato genome sequence provides insights into fleshy fruit evolution.</title>
        <authorList>
            <consortium name="Tomato Genome Consortium"/>
        </authorList>
    </citation>
    <scope>NUCLEOTIDE SEQUENCE [LARGE SCALE GENOMIC DNA]</scope>
    <source>
        <strain evidence="12">cv. Heinz 1706</strain>
    </source>
</reference>
<dbReference type="Gene3D" id="1.25.40.10">
    <property type="entry name" value="Tetratricopeptide repeat domain"/>
    <property type="match status" value="4"/>
</dbReference>
<sequence>MNDLFSPSLKKYQDLKQQVQMDDLELGTGGTGPSHNESIDLAKFFEDVENVKEDMKEVEKLHKRLQDSNEESKTVHSAKKVKDIRARMDSDVTLVLKRVKIIKGKLEGLERSNVANRKNLGCGPGSSADRTRTSVVSGLGKKLKVLMDDFQALRAKMNSEYKDTVARRYFTVTGENADDELIDNLISSGESESFLQKAIQEQGRGQIMDTISEIQERHDAVKEIEKNLIELHQIFLDMAALVEAQGQQLNDIESHVAHASSFVRRGTEQLTEARELQKSSRKCTCIAILLIILLIIKLHLQIVSMFLKLLGHRHYSSVTFFTNPPSKESEIIHLCRSDLLSQAIKLLKSTEKISSKPIVYATLIQTCTKSHSFNHGVQFHTHVIKTGIETDRFVGNSLLALYFKLGSNFLETRRFFDGMVYKDVVAWSSMITGYVRIGKPKISLELYGEMIDLGFEPNGFTLSAVIKACSDIGKLKLGSGFHGVVISRGFEENNVIVSALIDMYGKNYASGDALKLFDELPEPDAVCWTSVISSLTRNELHEEALGFFYTMHRKNGLAPDLFTFGSVLTALGNSGRTRQGREVHAKIVTAGHCGNVIVDSSLVDMYAKCGLVDVSQRVFDGMDKRNSVSWCALMGGYCQKGLAALKSGKEVHCQYLRRGGWSDVIVESALVDLYAKCGFDNYAYVIFRQMNVRNSVTWNSMISGFAQNGKGAEAIAVFKEMISEGVKPDYISFIAVLFACSHNGMVDEGRKYYLSMINEYGIKAHIEHYSCMVDLLGRAGEVEEAESLILGSEFRNDASLWATLLGACTSNTNPTVAERIAKKMMELNPDYHLSYVLLANVYRAVGRWADALEIRRQMQEKRVNKITGKSWI</sequence>
<dbReference type="AlphaFoldDB" id="A0A3Q7ICD1"/>
<feature type="repeat" description="PPR" evidence="8">
    <location>
        <begin position="423"/>
        <end position="457"/>
    </location>
</feature>
<evidence type="ECO:0000256" key="2">
    <source>
        <dbReference type="ARBA" id="ARBA00022448"/>
    </source>
</evidence>
<dbReference type="InterPro" id="IPR000727">
    <property type="entry name" value="T_SNARE_dom"/>
</dbReference>
<dbReference type="PROSITE" id="PS50192">
    <property type="entry name" value="T_SNARE"/>
    <property type="match status" value="1"/>
</dbReference>
<dbReference type="CDD" id="cd00179">
    <property type="entry name" value="SynN"/>
    <property type="match status" value="1"/>
</dbReference>
<evidence type="ECO:0000256" key="1">
    <source>
        <dbReference type="ARBA" id="ARBA00009063"/>
    </source>
</evidence>
<dbReference type="Pfam" id="PF13041">
    <property type="entry name" value="PPR_2"/>
    <property type="match status" value="2"/>
</dbReference>
<dbReference type="InterPro" id="IPR002885">
    <property type="entry name" value="PPR_rpt"/>
</dbReference>
<evidence type="ECO:0000256" key="6">
    <source>
        <dbReference type="ARBA" id="ARBA00023054"/>
    </source>
</evidence>
<feature type="repeat" description="PPR" evidence="8">
    <location>
        <begin position="524"/>
        <end position="559"/>
    </location>
</feature>
<dbReference type="InterPro" id="IPR046960">
    <property type="entry name" value="PPR_At4g14850-like_plant"/>
</dbReference>
<dbReference type="STRING" id="4081.A0A3Q7ICD1"/>
<dbReference type="Proteomes" id="UP000004994">
    <property type="component" value="Chromosome 10"/>
</dbReference>
<feature type="domain" description="T-SNARE coiled-coil homology" evidence="11">
    <location>
        <begin position="211"/>
        <end position="273"/>
    </location>
</feature>
<evidence type="ECO:0000259" key="11">
    <source>
        <dbReference type="PROSITE" id="PS50192"/>
    </source>
</evidence>
<dbReference type="PaxDb" id="4081-Solyc10g008570.2.1"/>
<dbReference type="InterPro" id="IPR006012">
    <property type="entry name" value="Syntaxin/epimorphin_CS"/>
</dbReference>
<dbReference type="FunFam" id="1.25.40.10:FF:001093">
    <property type="entry name" value="Pentatricopeptide repeat-containing protein At2g34400"/>
    <property type="match status" value="1"/>
</dbReference>
<reference evidence="12" key="2">
    <citation type="submission" date="2019-01" db="UniProtKB">
        <authorList>
            <consortium name="EnsemblPlants"/>
        </authorList>
    </citation>
    <scope>IDENTIFICATION</scope>
    <source>
        <strain evidence="12">cv. Heinz 1706</strain>
    </source>
</reference>
<evidence type="ECO:0000256" key="4">
    <source>
        <dbReference type="ARBA" id="ARBA00022927"/>
    </source>
</evidence>
<name>A0A3Q7ICD1_SOLLC</name>
<dbReference type="InterPro" id="IPR046848">
    <property type="entry name" value="E_motif"/>
</dbReference>
<dbReference type="GO" id="GO:0016192">
    <property type="term" value="P:vesicle-mediated transport"/>
    <property type="evidence" value="ECO:0007669"/>
    <property type="project" value="InterPro"/>
</dbReference>
<dbReference type="CDD" id="cd15848">
    <property type="entry name" value="SNARE_syntaxin1-like"/>
    <property type="match status" value="1"/>
</dbReference>
<dbReference type="Gene3D" id="1.20.58.70">
    <property type="match status" value="1"/>
</dbReference>
<dbReference type="FunFam" id="1.20.58.70:FF:000003">
    <property type="entry name" value="Qa-SNARE, Sso1/Syntaxin1-type, SYP12A-group"/>
    <property type="match status" value="1"/>
</dbReference>
<dbReference type="SMART" id="SM00397">
    <property type="entry name" value="t_SNARE"/>
    <property type="match status" value="1"/>
</dbReference>
<dbReference type="GO" id="GO:0005484">
    <property type="term" value="F:SNAP receptor activity"/>
    <property type="evidence" value="ECO:0007669"/>
    <property type="project" value="InterPro"/>
</dbReference>
<dbReference type="InterPro" id="IPR010989">
    <property type="entry name" value="SNARE"/>
</dbReference>
<comment type="similarity">
    <text evidence="7">Belongs to the PPR family. PCMP-E subfamily.</text>
</comment>
<dbReference type="PANTHER" id="PTHR47926:SF525">
    <property type="entry name" value="EMB2261"/>
    <property type="match status" value="1"/>
</dbReference>
<keyword evidence="13" id="KW-1185">Reference proteome</keyword>
<dbReference type="SMART" id="SM00503">
    <property type="entry name" value="SynN"/>
    <property type="match status" value="1"/>
</dbReference>
<keyword evidence="4" id="KW-0653">Protein transport</keyword>
<proteinExistence type="inferred from homology"/>